<sequence length="541" mass="59781">MAPYEKMLKSTSYERMRSEHPAEYVPASVFFTHGERSAIDRRNSFRVKAALVYEAITGHHVDDHMLLSNRLLLALANACHSAIYGPAPQKDPTAGNGATKTEEVSKEKKVEEGGGDGIKKTEEVSKEKKVEEGGADGIKKTEEVIKEKKVVEEGGGDGSKKTEEISKEKKKVEEAGPGNGAPKKASTDPPKPDETAAAELITDETWDSDRKRLVDGVFLVVGFLPKLMDAVGKSDDRGVIDQSFRSGLMHDIVTDVVKLENQLPLGVLLDVSLAVRDAVDATLRSVEFKEVTASIVAGHKMTLITRESFGEVVRKFCWYYSPFLSKKPQPADNKGVAIDAKMMAERTLLDCLHQSVVPTPPASGARATGRPSRMPAARELKRSGIRVQASETGRAEIEFKEQWSTLRLPALVYDFKLATVARNLLAREYEEQSKPVTRYFQMMNELVEDVVDARILRRAGVLRAAASVDAQEVYGLIKNIDGHATYPSVYMAMDREIETVKKHHEMRMNNFFVRNRPGVIWASSMAAISVVVIVAARKIRG</sequence>
<feature type="compositionally biased region" description="Basic and acidic residues" evidence="1">
    <location>
        <begin position="150"/>
        <end position="174"/>
    </location>
</feature>
<evidence type="ECO:0000256" key="2">
    <source>
        <dbReference type="SAM" id="Phobius"/>
    </source>
</evidence>
<keyword evidence="2" id="KW-0812">Transmembrane</keyword>
<feature type="transmembrane region" description="Helical" evidence="2">
    <location>
        <begin position="518"/>
        <end position="536"/>
    </location>
</feature>
<dbReference type="EMBL" id="BQKI01000081">
    <property type="protein sequence ID" value="GJN29583.1"/>
    <property type="molecule type" value="Genomic_DNA"/>
</dbReference>
<feature type="region of interest" description="Disordered" evidence="1">
    <location>
        <begin position="360"/>
        <end position="383"/>
    </location>
</feature>
<name>A0AAV5F405_ELECO</name>
<reference evidence="3" key="2">
    <citation type="submission" date="2021-12" db="EMBL/GenBank/DDBJ databases">
        <title>Resequencing data analysis of finger millet.</title>
        <authorList>
            <person name="Hatakeyama M."/>
            <person name="Aluri S."/>
            <person name="Balachadran M.T."/>
            <person name="Sivarajan S.R."/>
            <person name="Poveda L."/>
            <person name="Shimizu-Inatsugi R."/>
            <person name="Schlapbach R."/>
            <person name="Sreeman S.M."/>
            <person name="Shimizu K.K."/>
        </authorList>
    </citation>
    <scope>NUCLEOTIDE SEQUENCE</scope>
</reference>
<reference evidence="3" key="1">
    <citation type="journal article" date="2018" name="DNA Res.">
        <title>Multiple hybrid de novo genome assembly of finger millet, an orphan allotetraploid crop.</title>
        <authorList>
            <person name="Hatakeyama M."/>
            <person name="Aluri S."/>
            <person name="Balachadran M.T."/>
            <person name="Sivarajan S.R."/>
            <person name="Patrignani A."/>
            <person name="Gruter S."/>
            <person name="Poveda L."/>
            <person name="Shimizu-Inatsugi R."/>
            <person name="Baeten J."/>
            <person name="Francoijs K.J."/>
            <person name="Nataraja K.N."/>
            <person name="Reddy Y.A.N."/>
            <person name="Phadnis S."/>
            <person name="Ravikumar R.L."/>
            <person name="Schlapbach R."/>
            <person name="Sreeman S.M."/>
            <person name="Shimizu K.K."/>
        </authorList>
    </citation>
    <scope>NUCLEOTIDE SEQUENCE</scope>
</reference>
<feature type="region of interest" description="Disordered" evidence="1">
    <location>
        <begin position="150"/>
        <end position="194"/>
    </location>
</feature>
<evidence type="ECO:0000313" key="4">
    <source>
        <dbReference type="Proteomes" id="UP001054889"/>
    </source>
</evidence>
<accession>A0AAV5F405</accession>
<dbReference type="PANTHER" id="PTHR31549">
    <property type="entry name" value="PROTEIN, PUTATIVE (DUF247)-RELATED-RELATED"/>
    <property type="match status" value="1"/>
</dbReference>
<organism evidence="3 4">
    <name type="scientific">Eleusine coracana subsp. coracana</name>
    <dbReference type="NCBI Taxonomy" id="191504"/>
    <lineage>
        <taxon>Eukaryota</taxon>
        <taxon>Viridiplantae</taxon>
        <taxon>Streptophyta</taxon>
        <taxon>Embryophyta</taxon>
        <taxon>Tracheophyta</taxon>
        <taxon>Spermatophyta</taxon>
        <taxon>Magnoliopsida</taxon>
        <taxon>Liliopsida</taxon>
        <taxon>Poales</taxon>
        <taxon>Poaceae</taxon>
        <taxon>PACMAD clade</taxon>
        <taxon>Chloridoideae</taxon>
        <taxon>Cynodonteae</taxon>
        <taxon>Eleusininae</taxon>
        <taxon>Eleusine</taxon>
    </lineage>
</organism>
<dbReference type="Proteomes" id="UP001054889">
    <property type="component" value="Unassembled WGS sequence"/>
</dbReference>
<dbReference type="InterPro" id="IPR004158">
    <property type="entry name" value="DUF247_pln"/>
</dbReference>
<feature type="region of interest" description="Disordered" evidence="1">
    <location>
        <begin position="85"/>
        <end position="134"/>
    </location>
</feature>
<proteinExistence type="predicted"/>
<keyword evidence="2" id="KW-1133">Transmembrane helix</keyword>
<dbReference type="AlphaFoldDB" id="A0AAV5F405"/>
<protein>
    <submittedName>
        <fullName evidence="3">Uncharacterized protein</fullName>
    </submittedName>
</protein>
<comment type="caution">
    <text evidence="3">The sequence shown here is derived from an EMBL/GenBank/DDBJ whole genome shotgun (WGS) entry which is preliminary data.</text>
</comment>
<keyword evidence="2" id="KW-0472">Membrane</keyword>
<dbReference type="PANTHER" id="PTHR31549:SF24">
    <property type="entry name" value="OS06G0160600 PROTEIN"/>
    <property type="match status" value="1"/>
</dbReference>
<keyword evidence="4" id="KW-1185">Reference proteome</keyword>
<evidence type="ECO:0000256" key="1">
    <source>
        <dbReference type="SAM" id="MobiDB-lite"/>
    </source>
</evidence>
<evidence type="ECO:0000313" key="3">
    <source>
        <dbReference type="EMBL" id="GJN29583.1"/>
    </source>
</evidence>
<feature type="compositionally biased region" description="Basic and acidic residues" evidence="1">
    <location>
        <begin position="100"/>
        <end position="134"/>
    </location>
</feature>
<dbReference type="Pfam" id="PF03140">
    <property type="entry name" value="DUF247"/>
    <property type="match status" value="1"/>
</dbReference>
<gene>
    <name evidence="3" type="primary">gb17821</name>
    <name evidence="3" type="ORF">PR202_gb17821</name>
</gene>